<dbReference type="AlphaFoldDB" id="A0AAE3DCD0"/>
<dbReference type="Gene3D" id="3.20.20.190">
    <property type="entry name" value="Phosphatidylinositol (PI) phosphodiesterase"/>
    <property type="match status" value="1"/>
</dbReference>
<proteinExistence type="predicted"/>
<dbReference type="GO" id="GO:0008081">
    <property type="term" value="F:phosphoric diester hydrolase activity"/>
    <property type="evidence" value="ECO:0007669"/>
    <property type="project" value="InterPro"/>
</dbReference>
<dbReference type="RefSeq" id="WP_302928198.1">
    <property type="nucleotide sequence ID" value="NZ_JAJEPW010000010.1"/>
</dbReference>
<comment type="caution">
    <text evidence="2">The sequence shown here is derived from an EMBL/GenBank/DDBJ whole genome shotgun (WGS) entry which is preliminary data.</text>
</comment>
<feature type="domain" description="GP-PDE" evidence="1">
    <location>
        <begin position="35"/>
        <end position="275"/>
    </location>
</feature>
<keyword evidence="3" id="KW-1185">Reference proteome</keyword>
<evidence type="ECO:0000313" key="2">
    <source>
        <dbReference type="EMBL" id="MCC2128898.1"/>
    </source>
</evidence>
<organism evidence="2 3">
    <name type="scientific">Brotocaccenecus cirricatena</name>
    <dbReference type="NCBI Taxonomy" id="3064195"/>
    <lineage>
        <taxon>Bacteria</taxon>
        <taxon>Bacillati</taxon>
        <taxon>Bacillota</taxon>
        <taxon>Clostridia</taxon>
        <taxon>Eubacteriales</taxon>
        <taxon>Oscillospiraceae</taxon>
        <taxon>Brotocaccenecus</taxon>
    </lineage>
</organism>
<accession>A0AAE3DCD0</accession>
<dbReference type="SUPFAM" id="SSF51695">
    <property type="entry name" value="PLC-like phosphodiesterases"/>
    <property type="match status" value="1"/>
</dbReference>
<dbReference type="PANTHER" id="PTHR46211:SF14">
    <property type="entry name" value="GLYCEROPHOSPHODIESTER PHOSPHODIESTERASE"/>
    <property type="match status" value="1"/>
</dbReference>
<protein>
    <submittedName>
        <fullName evidence="2">Glycerophosphodiester phosphodiesterase</fullName>
    </submittedName>
</protein>
<evidence type="ECO:0000313" key="3">
    <source>
        <dbReference type="Proteomes" id="UP001199319"/>
    </source>
</evidence>
<dbReference type="InterPro" id="IPR017946">
    <property type="entry name" value="PLC-like_Pdiesterase_TIM-brl"/>
</dbReference>
<gene>
    <name evidence="2" type="ORF">LKD37_05085</name>
</gene>
<sequence>MVAVIILLVLLILGELFTLMLQCRRGHSAWGLLRLFRYAHRGYHDKPRIPENSMAAFRRAIENGYGAELDVHLMRDGRLAVIHDASLKRTAGADVLVEDLTAEELKTYRLEGTDERIPLLEEVLELFQDRTPLIIELKAERGNHAALAEATCRMLDRYRVHYCIESFDPRCLIWLKKNRPEIVRGQLSEQFLRHGETAGHGKATMWLLGNLFSNIAAKPDFIAYRFSDRDNLCLRWCRKFYHVQEINWTIRTKEEMEAAEAQGNLVIFECFDPKG</sequence>
<dbReference type="PROSITE" id="PS51704">
    <property type="entry name" value="GP_PDE"/>
    <property type="match status" value="1"/>
</dbReference>
<dbReference type="Pfam" id="PF03009">
    <property type="entry name" value="GDPD"/>
    <property type="match status" value="1"/>
</dbReference>
<evidence type="ECO:0000259" key="1">
    <source>
        <dbReference type="PROSITE" id="PS51704"/>
    </source>
</evidence>
<dbReference type="Proteomes" id="UP001199319">
    <property type="component" value="Unassembled WGS sequence"/>
</dbReference>
<dbReference type="InterPro" id="IPR030395">
    <property type="entry name" value="GP_PDE_dom"/>
</dbReference>
<reference evidence="2" key="1">
    <citation type="submission" date="2021-10" db="EMBL/GenBank/DDBJ databases">
        <title>Anaerobic single-cell dispensing facilitates the cultivation of human gut bacteria.</title>
        <authorList>
            <person name="Afrizal A."/>
        </authorList>
    </citation>
    <scope>NUCLEOTIDE SEQUENCE</scope>
    <source>
        <strain evidence="2">CLA-AA-H272</strain>
    </source>
</reference>
<dbReference type="PANTHER" id="PTHR46211">
    <property type="entry name" value="GLYCEROPHOSPHORYL DIESTER PHOSPHODIESTERASE"/>
    <property type="match status" value="1"/>
</dbReference>
<name>A0AAE3DCD0_9FIRM</name>
<dbReference type="EMBL" id="JAJEPW010000010">
    <property type="protein sequence ID" value="MCC2128898.1"/>
    <property type="molecule type" value="Genomic_DNA"/>
</dbReference>
<dbReference type="GO" id="GO:0006629">
    <property type="term" value="P:lipid metabolic process"/>
    <property type="evidence" value="ECO:0007669"/>
    <property type="project" value="InterPro"/>
</dbReference>